<accession>A0AAE0F809</accession>
<dbReference type="InterPro" id="IPR039633">
    <property type="entry name" value="PAP"/>
</dbReference>
<comment type="caution">
    <text evidence="4">The sequence shown here is derived from an EMBL/GenBank/DDBJ whole genome shotgun (WGS) entry which is preliminary data.</text>
</comment>
<evidence type="ECO:0000256" key="2">
    <source>
        <dbReference type="ARBA" id="ARBA00022640"/>
    </source>
</evidence>
<feature type="domain" description="Plastid lipid-associated protein/fibrillin conserved" evidence="3">
    <location>
        <begin position="101"/>
        <end position="224"/>
    </location>
</feature>
<evidence type="ECO:0000259" key="3">
    <source>
        <dbReference type="Pfam" id="PF04755"/>
    </source>
</evidence>
<keyword evidence="5" id="KW-1185">Reference proteome</keyword>
<sequence>MNIPQHNAVIAVSALAPCPAAVHTTEPGLKKGCRHLPERRLNGIFFRQELRSRHLSTKRCHSALQPRGGPRTQAFALISSSTAADGSSDDLMDTKATLCAELLKVAPNGLEANADEQAKIAQLVTQLESKNPTSTPARSELMGGFWRMLYTDMEPAPSSGKLGPFIGAVYQDLRPKEDKILNLLKVGLPPIRGGLTADLQIISDDTWRITFDNVQQFLGPFKVQTKVFDRVTPEVRLWKVTFLDEDIRVLRAKKEDASDEESFIFVMERSEPERFVLGE</sequence>
<name>A0AAE0F809_9CHLO</name>
<dbReference type="GO" id="GO:0009536">
    <property type="term" value="C:plastid"/>
    <property type="evidence" value="ECO:0007669"/>
    <property type="project" value="UniProtKB-SubCell"/>
</dbReference>
<protein>
    <recommendedName>
        <fullName evidence="3">Plastid lipid-associated protein/fibrillin conserved domain-containing protein</fullName>
    </recommendedName>
</protein>
<dbReference type="Proteomes" id="UP001190700">
    <property type="component" value="Unassembled WGS sequence"/>
</dbReference>
<organism evidence="4 5">
    <name type="scientific">Cymbomonas tetramitiformis</name>
    <dbReference type="NCBI Taxonomy" id="36881"/>
    <lineage>
        <taxon>Eukaryota</taxon>
        <taxon>Viridiplantae</taxon>
        <taxon>Chlorophyta</taxon>
        <taxon>Pyramimonadophyceae</taxon>
        <taxon>Pyramimonadales</taxon>
        <taxon>Pyramimonadaceae</taxon>
        <taxon>Cymbomonas</taxon>
    </lineage>
</organism>
<reference evidence="4 5" key="1">
    <citation type="journal article" date="2015" name="Genome Biol. Evol.">
        <title>Comparative Genomics of a Bacterivorous Green Alga Reveals Evolutionary Causalities and Consequences of Phago-Mixotrophic Mode of Nutrition.</title>
        <authorList>
            <person name="Burns J.A."/>
            <person name="Paasch A."/>
            <person name="Narechania A."/>
            <person name="Kim E."/>
        </authorList>
    </citation>
    <scope>NUCLEOTIDE SEQUENCE [LARGE SCALE GENOMIC DNA]</scope>
    <source>
        <strain evidence="4 5">PLY_AMNH</strain>
    </source>
</reference>
<evidence type="ECO:0000313" key="5">
    <source>
        <dbReference type="Proteomes" id="UP001190700"/>
    </source>
</evidence>
<proteinExistence type="predicted"/>
<gene>
    <name evidence="4" type="ORF">CYMTET_36042</name>
</gene>
<evidence type="ECO:0000313" key="4">
    <source>
        <dbReference type="EMBL" id="KAK3254754.1"/>
    </source>
</evidence>
<keyword evidence="2" id="KW-0934">Plastid</keyword>
<dbReference type="AlphaFoldDB" id="A0AAE0F809"/>
<dbReference type="EMBL" id="LGRX02023227">
    <property type="protein sequence ID" value="KAK3254754.1"/>
    <property type="molecule type" value="Genomic_DNA"/>
</dbReference>
<dbReference type="PANTHER" id="PTHR31906">
    <property type="entry name" value="PLASTID-LIPID-ASSOCIATED PROTEIN 4, CHLOROPLASTIC-RELATED"/>
    <property type="match status" value="1"/>
</dbReference>
<comment type="subcellular location">
    <subcellularLocation>
        <location evidence="1">Plastid</location>
    </subcellularLocation>
</comment>
<dbReference type="InterPro" id="IPR006843">
    <property type="entry name" value="PAP/fibrillin_dom"/>
</dbReference>
<evidence type="ECO:0000256" key="1">
    <source>
        <dbReference type="ARBA" id="ARBA00004474"/>
    </source>
</evidence>
<dbReference type="Pfam" id="PF04755">
    <property type="entry name" value="PAP_fibrillin"/>
    <property type="match status" value="1"/>
</dbReference>